<evidence type="ECO:0000313" key="5">
    <source>
        <dbReference type="Proteomes" id="UP000271469"/>
    </source>
</evidence>
<evidence type="ECO:0000259" key="3">
    <source>
        <dbReference type="Pfam" id="PF13472"/>
    </source>
</evidence>
<dbReference type="InterPro" id="IPR013830">
    <property type="entry name" value="SGNH_hydro"/>
</dbReference>
<evidence type="ECO:0000256" key="1">
    <source>
        <dbReference type="PIRSR" id="PIRSR637460-1"/>
    </source>
</evidence>
<dbReference type="RefSeq" id="WP_124710317.1">
    <property type="nucleotide sequence ID" value="NZ_CP033972.1"/>
</dbReference>
<dbReference type="OrthoDB" id="5503950at2"/>
<dbReference type="InterPro" id="IPR036514">
    <property type="entry name" value="SGNH_hydro_sf"/>
</dbReference>
<dbReference type="CDD" id="cd01823">
    <property type="entry name" value="SEST_like"/>
    <property type="match status" value="1"/>
</dbReference>
<feature type="domain" description="SGNH hydrolase-type esterase" evidence="3">
    <location>
        <begin position="48"/>
        <end position="282"/>
    </location>
</feature>
<feature type="disulfide bond" evidence="2">
    <location>
        <begin position="67"/>
        <end position="91"/>
    </location>
</feature>
<feature type="active site" evidence="1">
    <location>
        <position position="277"/>
    </location>
</feature>
<dbReference type="Gene3D" id="3.40.50.1110">
    <property type="entry name" value="SGNH hydrolase"/>
    <property type="match status" value="1"/>
</dbReference>
<dbReference type="Pfam" id="PF13472">
    <property type="entry name" value="Lipase_GDSL_2"/>
    <property type="match status" value="1"/>
</dbReference>
<dbReference type="GO" id="GO:0019433">
    <property type="term" value="P:triglyceride catabolic process"/>
    <property type="evidence" value="ECO:0007669"/>
    <property type="project" value="TreeGrafter"/>
</dbReference>
<dbReference type="SUPFAM" id="SSF52266">
    <property type="entry name" value="SGNH hydrolase"/>
    <property type="match status" value="1"/>
</dbReference>
<evidence type="ECO:0000256" key="2">
    <source>
        <dbReference type="PIRSR" id="PIRSR637460-2"/>
    </source>
</evidence>
<proteinExistence type="predicted"/>
<keyword evidence="2" id="KW-1015">Disulfide bond</keyword>
<dbReference type="PANTHER" id="PTHR37981">
    <property type="entry name" value="LIPASE 2"/>
    <property type="match status" value="1"/>
</dbReference>
<feature type="disulfide bond" evidence="2">
    <location>
        <begin position="213"/>
        <end position="261"/>
    </location>
</feature>
<dbReference type="PANTHER" id="PTHR37981:SF1">
    <property type="entry name" value="SGNH HYDROLASE-TYPE ESTERASE DOMAIN-CONTAINING PROTEIN"/>
    <property type="match status" value="1"/>
</dbReference>
<dbReference type="Proteomes" id="UP000271469">
    <property type="component" value="Chromosome"/>
</dbReference>
<feature type="active site" description="Nucleophile" evidence="1">
    <location>
        <position position="52"/>
    </location>
</feature>
<accession>A0A3G8JTK0</accession>
<dbReference type="GO" id="GO:0004806">
    <property type="term" value="F:triacylglycerol lipase activity"/>
    <property type="evidence" value="ECO:0007669"/>
    <property type="project" value="UniProtKB-EC"/>
</dbReference>
<organism evidence="4 5">
    <name type="scientific">Gordonia insulae</name>
    <dbReference type="NCBI Taxonomy" id="2420509"/>
    <lineage>
        <taxon>Bacteria</taxon>
        <taxon>Bacillati</taxon>
        <taxon>Actinomycetota</taxon>
        <taxon>Actinomycetes</taxon>
        <taxon>Mycobacteriales</taxon>
        <taxon>Gordoniaceae</taxon>
        <taxon>Gordonia</taxon>
    </lineage>
</organism>
<dbReference type="AlphaFoldDB" id="A0A3G8JTK0"/>
<dbReference type="EMBL" id="CP033972">
    <property type="protein sequence ID" value="AZG48045.1"/>
    <property type="molecule type" value="Genomic_DNA"/>
</dbReference>
<gene>
    <name evidence="4" type="ORF">D7316_04658</name>
</gene>
<dbReference type="EC" id="3.1.1.3" evidence="4"/>
<protein>
    <submittedName>
        <fullName evidence="4">Lipase 2</fullName>
        <ecNumber evidence="4">3.1.1.3</ecNumber>
    </submittedName>
</protein>
<evidence type="ECO:0000313" key="4">
    <source>
        <dbReference type="EMBL" id="AZG48045.1"/>
    </source>
</evidence>
<dbReference type="InterPro" id="IPR037460">
    <property type="entry name" value="SEST-like"/>
</dbReference>
<name>A0A3G8JTK0_9ACTN</name>
<feature type="disulfide bond" evidence="2">
    <location>
        <begin position="143"/>
        <end position="159"/>
    </location>
</feature>
<keyword evidence="4" id="KW-0378">Hydrolase</keyword>
<reference evidence="4 5" key="1">
    <citation type="submission" date="2018-11" db="EMBL/GenBank/DDBJ databases">
        <title>Gordonia insulae sp. nov., isolated from an island soil.</title>
        <authorList>
            <person name="Kim Y.S."/>
            <person name="Kim S.B."/>
        </authorList>
    </citation>
    <scope>NUCLEOTIDE SEQUENCE [LARGE SCALE GENOMIC DNA]</scope>
    <source>
        <strain evidence="4 5">MMS17-SY073</strain>
    </source>
</reference>
<dbReference type="KEGG" id="gom:D7316_04658"/>
<sequence>MARTRVATMIAILSVVAMVGAGIAIAEMRSPTVNAAAQAEHPSLKYVALGSSYAAGPGVQRLTDKGCLRTADNYPHQIAAARGMALTDVSCSGATTANILHTPQAPHAKRPQITAVTADTDLVTITIGGNDLAYIGRVAAQGCANMASTATAGTVISGCRPGQRIRTEPTAADYAAVEQAIITIVSEVRSRAPHADVVLVDYPPLLDQHARTCAQIPLTAAEAAETVRVYNGLVAATARAAGATGVTLVKASKAGAAHTACSSQPWLLGFEPPSPYHPTELGKTGVARLVLRALRGDV</sequence>
<keyword evidence="5" id="KW-1185">Reference proteome</keyword>